<evidence type="ECO:0000313" key="1">
    <source>
        <dbReference type="EMBL" id="MDN3723547.1"/>
    </source>
</evidence>
<evidence type="ECO:0000313" key="2">
    <source>
        <dbReference type="Proteomes" id="UP001244787"/>
    </source>
</evidence>
<dbReference type="Proteomes" id="UP001244787">
    <property type="component" value="Unassembled WGS sequence"/>
</dbReference>
<dbReference type="EMBL" id="JAUGQQ010000002">
    <property type="protein sequence ID" value="MDN3723547.1"/>
    <property type="molecule type" value="Genomic_DNA"/>
</dbReference>
<organism evidence="1 2">
    <name type="scientific">Aequorivita aurantiaca</name>
    <dbReference type="NCBI Taxonomy" id="3053356"/>
    <lineage>
        <taxon>Bacteria</taxon>
        <taxon>Pseudomonadati</taxon>
        <taxon>Bacteroidota</taxon>
        <taxon>Flavobacteriia</taxon>
        <taxon>Flavobacteriales</taxon>
        <taxon>Flavobacteriaceae</taxon>
        <taxon>Aequorivita</taxon>
    </lineage>
</organism>
<proteinExistence type="predicted"/>
<accession>A0ABT8DKI3</accession>
<dbReference type="RefSeq" id="WP_290253639.1">
    <property type="nucleotide sequence ID" value="NZ_JAUGQQ010000002.1"/>
</dbReference>
<comment type="caution">
    <text evidence="1">The sequence shown here is derived from an EMBL/GenBank/DDBJ whole genome shotgun (WGS) entry which is preliminary data.</text>
</comment>
<name>A0ABT8DKI3_9FLAO</name>
<dbReference type="PROSITE" id="PS51257">
    <property type="entry name" value="PROKAR_LIPOPROTEIN"/>
    <property type="match status" value="1"/>
</dbReference>
<reference evidence="1 2" key="1">
    <citation type="submission" date="2023-06" db="EMBL/GenBank/DDBJ databases">
        <authorList>
            <person name="Ye Y.-Q."/>
            <person name="Du Z.-J."/>
        </authorList>
    </citation>
    <scope>NUCLEOTIDE SEQUENCE [LARGE SCALE GENOMIC DNA]</scope>
    <source>
        <strain evidence="1 2">SDUM287046</strain>
    </source>
</reference>
<evidence type="ECO:0008006" key="3">
    <source>
        <dbReference type="Google" id="ProtNLM"/>
    </source>
</evidence>
<gene>
    <name evidence="1" type="ORF">QRD02_04075</name>
</gene>
<sequence length="223" mass="24954">MKKITSIIIAVALPLFIIGCSSVKVLSSWKTENIEQAKENNFIVIARTANKQARIAFENEIVKQMTEKGLKATASFTKFPDLNPDQKVTEESRGEIIAILESEGFNGVVLTVVKKVEDLTKTTKDGGYYAGENYSEYYPVYYGGFTDYYHNPMSYVSTGNYVPETYTTSTAHNYVLETLIYNLENTGEKQLIAVVTSKIEEPQKASEAAEQYVKAITKSFDDN</sequence>
<keyword evidence="2" id="KW-1185">Reference proteome</keyword>
<protein>
    <recommendedName>
        <fullName evidence="3">DUF4136 domain-containing protein</fullName>
    </recommendedName>
</protein>